<proteinExistence type="inferred from homology"/>
<dbReference type="EMBL" id="ACPB03022091">
    <property type="status" value="NOT_ANNOTATED_CDS"/>
    <property type="molecule type" value="Genomic_DNA"/>
</dbReference>
<dbReference type="Pfam" id="PF04906">
    <property type="entry name" value="Tweety"/>
    <property type="match status" value="1"/>
</dbReference>
<keyword evidence="6" id="KW-1133">Transmembrane helix</keyword>
<keyword evidence="9 13" id="KW-0869">Chloride channel</keyword>
<evidence type="ECO:0000256" key="1">
    <source>
        <dbReference type="ARBA" id="ARBA00004651"/>
    </source>
</evidence>
<evidence type="ECO:0000256" key="11">
    <source>
        <dbReference type="ARBA" id="ARBA00023214"/>
    </source>
</evidence>
<evidence type="ECO:0000256" key="3">
    <source>
        <dbReference type="ARBA" id="ARBA00022448"/>
    </source>
</evidence>
<keyword evidence="10" id="KW-0325">Glycoprotein</keyword>
<name>T1HYY1_RHOPR</name>
<dbReference type="HOGENOM" id="CLU_1130286_0_0_1"/>
<dbReference type="AlphaFoldDB" id="T1HYY1"/>
<evidence type="ECO:0000256" key="2">
    <source>
        <dbReference type="ARBA" id="ARBA00009849"/>
    </source>
</evidence>
<accession>T1HYY1</accession>
<keyword evidence="4" id="KW-1003">Cell membrane</keyword>
<dbReference type="GO" id="GO:0034707">
    <property type="term" value="C:chloride channel complex"/>
    <property type="evidence" value="ECO:0007669"/>
    <property type="project" value="UniProtKB-UniRule"/>
</dbReference>
<evidence type="ECO:0000256" key="13">
    <source>
        <dbReference type="RuleBase" id="RU361114"/>
    </source>
</evidence>
<evidence type="ECO:0000256" key="6">
    <source>
        <dbReference type="ARBA" id="ARBA00022989"/>
    </source>
</evidence>
<dbReference type="EnsemblMetazoa" id="RPRC009251-RA">
    <property type="protein sequence ID" value="RPRC009251-PA"/>
    <property type="gene ID" value="RPRC009251"/>
</dbReference>
<dbReference type="eggNOG" id="KOG4433">
    <property type="taxonomic scope" value="Eukaryota"/>
</dbReference>
<protein>
    <recommendedName>
        <fullName evidence="13">Protein tweety homolog</fullName>
    </recommendedName>
</protein>
<keyword evidence="8" id="KW-0472">Membrane</keyword>
<dbReference type="PANTHER" id="PTHR12424">
    <property type="entry name" value="TWEETY-RELATED"/>
    <property type="match status" value="1"/>
</dbReference>
<dbReference type="VEuPathDB" id="VectorBase:RPRC009251"/>
<dbReference type="GO" id="GO:0072320">
    <property type="term" value="F:volume-sensitive chloride channel activity"/>
    <property type="evidence" value="ECO:0007669"/>
    <property type="project" value="TreeGrafter"/>
</dbReference>
<dbReference type="InParanoid" id="T1HYY1"/>
<evidence type="ECO:0000256" key="9">
    <source>
        <dbReference type="ARBA" id="ARBA00023173"/>
    </source>
</evidence>
<dbReference type="GO" id="GO:0005229">
    <property type="term" value="F:intracellularly calcium-gated chloride channel activity"/>
    <property type="evidence" value="ECO:0007669"/>
    <property type="project" value="TreeGrafter"/>
</dbReference>
<evidence type="ECO:0000313" key="14">
    <source>
        <dbReference type="EnsemblMetazoa" id="RPRC009251-PA"/>
    </source>
</evidence>
<dbReference type="PANTHER" id="PTHR12424:SF8">
    <property type="entry name" value="PROTEIN TWEETY"/>
    <property type="match status" value="1"/>
</dbReference>
<keyword evidence="11 13" id="KW-0868">Chloride</keyword>
<dbReference type="GO" id="GO:0005886">
    <property type="term" value="C:plasma membrane"/>
    <property type="evidence" value="ECO:0007669"/>
    <property type="project" value="UniProtKB-SubCell"/>
</dbReference>
<evidence type="ECO:0000256" key="8">
    <source>
        <dbReference type="ARBA" id="ARBA00023136"/>
    </source>
</evidence>
<comment type="function">
    <text evidence="13">Probable chloride channel.</text>
</comment>
<evidence type="ECO:0000256" key="12">
    <source>
        <dbReference type="ARBA" id="ARBA00023303"/>
    </source>
</evidence>
<comment type="subcellular location">
    <subcellularLocation>
        <location evidence="1">Cell membrane</location>
        <topology evidence="1">Multi-pass membrane protein</topology>
    </subcellularLocation>
</comment>
<evidence type="ECO:0000256" key="7">
    <source>
        <dbReference type="ARBA" id="ARBA00023065"/>
    </source>
</evidence>
<evidence type="ECO:0000256" key="4">
    <source>
        <dbReference type="ARBA" id="ARBA00022475"/>
    </source>
</evidence>
<keyword evidence="5" id="KW-0812">Transmembrane</keyword>
<keyword evidence="15" id="KW-1185">Reference proteome</keyword>
<comment type="similarity">
    <text evidence="2 13">Belongs to the tweety family.</text>
</comment>
<organism evidence="14 15">
    <name type="scientific">Rhodnius prolixus</name>
    <name type="common">Triatomid bug</name>
    <dbReference type="NCBI Taxonomy" id="13249"/>
    <lineage>
        <taxon>Eukaryota</taxon>
        <taxon>Metazoa</taxon>
        <taxon>Ecdysozoa</taxon>
        <taxon>Arthropoda</taxon>
        <taxon>Hexapoda</taxon>
        <taxon>Insecta</taxon>
        <taxon>Pterygota</taxon>
        <taxon>Neoptera</taxon>
        <taxon>Paraneoptera</taxon>
        <taxon>Hemiptera</taxon>
        <taxon>Heteroptera</taxon>
        <taxon>Panheteroptera</taxon>
        <taxon>Cimicomorpha</taxon>
        <taxon>Reduviidae</taxon>
        <taxon>Triatominae</taxon>
        <taxon>Rhodnius</taxon>
    </lineage>
</organism>
<dbReference type="Proteomes" id="UP000015103">
    <property type="component" value="Unassembled WGS sequence"/>
</dbReference>
<keyword evidence="12 13" id="KW-0407">Ion channel</keyword>
<reference evidence="14" key="1">
    <citation type="submission" date="2015-05" db="UniProtKB">
        <authorList>
            <consortium name="EnsemblMetazoa"/>
        </authorList>
    </citation>
    <scope>IDENTIFICATION</scope>
</reference>
<evidence type="ECO:0000313" key="15">
    <source>
        <dbReference type="Proteomes" id="UP000015103"/>
    </source>
</evidence>
<keyword evidence="7 13" id="KW-0406">Ion transport</keyword>
<evidence type="ECO:0000256" key="5">
    <source>
        <dbReference type="ARBA" id="ARBA00022692"/>
    </source>
</evidence>
<evidence type="ECO:0000256" key="10">
    <source>
        <dbReference type="ARBA" id="ARBA00023180"/>
    </source>
</evidence>
<keyword evidence="3 13" id="KW-0813">Transport</keyword>
<sequence>MVEPISAHSSPVHLSNVRLDESWKTESLGILGSIPALCGAVGVGLYGNDDVHNGMLELLTAGRAIDDMISSVKNQRALAWWKKLLDMGSERLPKKAYLKLKDMESLKDNKVDFNWVTQLHFMFSRIGADDVWERQEVSHAESEALVERWAANSISSDIEKTSTIDSTLKLKVEYLLTQLSDVFDEPVTNQTARGVLLGVLDAMTSNTTLALNSLQDIARPLKPVSLSPAISTLQLAEAIRCLSLLY</sequence>
<dbReference type="InterPro" id="IPR006990">
    <property type="entry name" value="Tweety"/>
</dbReference>